<keyword evidence="2 8" id="KW-0819">tRNA processing</keyword>
<dbReference type="Proteomes" id="UP001055553">
    <property type="component" value="Chromosome"/>
</dbReference>
<dbReference type="PANTHER" id="PTHR14742:SF0">
    <property type="entry name" value="RIBONUCLEASE P PROTEIN SUBUNIT P21"/>
    <property type="match status" value="1"/>
</dbReference>
<keyword evidence="4 8" id="KW-0479">Metal-binding</keyword>
<comment type="subcellular location">
    <subcellularLocation>
        <location evidence="8">Cytoplasm</location>
    </subcellularLocation>
</comment>
<keyword evidence="5 8" id="KW-0255">Endonuclease</keyword>
<dbReference type="GO" id="GO:0005737">
    <property type="term" value="C:cytoplasm"/>
    <property type="evidence" value="ECO:0007669"/>
    <property type="project" value="UniProtKB-SubCell"/>
</dbReference>
<organism evidence="9 10">
    <name type="scientific">Nanobdella aerobiophila</name>
    <dbReference type="NCBI Taxonomy" id="2586965"/>
    <lineage>
        <taxon>Archaea</taxon>
        <taxon>Nanobdellota</taxon>
        <taxon>Nanobdellia</taxon>
        <taxon>Nanobdellales</taxon>
        <taxon>Nanobdellaceae</taxon>
        <taxon>Nanobdella</taxon>
    </lineage>
</organism>
<evidence type="ECO:0000256" key="7">
    <source>
        <dbReference type="ARBA" id="ARBA00022833"/>
    </source>
</evidence>
<accession>A0A915SFK2</accession>
<keyword evidence="3 8" id="KW-0540">Nuclease</keyword>
<feature type="binding site" evidence="8">
    <location>
        <position position="88"/>
    </location>
    <ligand>
        <name>Zn(2+)</name>
        <dbReference type="ChEBI" id="CHEBI:29105"/>
    </ligand>
</feature>
<evidence type="ECO:0000256" key="2">
    <source>
        <dbReference type="ARBA" id="ARBA00022694"/>
    </source>
</evidence>
<comment type="cofactor">
    <cofactor evidence="8">
        <name>Zn(2+)</name>
        <dbReference type="ChEBI" id="CHEBI:29105"/>
    </cofactor>
    <text evidence="8">Binds 1 zinc ion per subunit.</text>
</comment>
<dbReference type="Pfam" id="PF04032">
    <property type="entry name" value="Rpr2"/>
    <property type="match status" value="1"/>
</dbReference>
<name>A0A915SFK2_9ARCH</name>
<feature type="binding site" evidence="8">
    <location>
        <position position="91"/>
    </location>
    <ligand>
        <name>Zn(2+)</name>
        <dbReference type="ChEBI" id="CHEBI:29105"/>
    </ligand>
</feature>
<evidence type="ECO:0000256" key="3">
    <source>
        <dbReference type="ARBA" id="ARBA00022722"/>
    </source>
</evidence>
<dbReference type="GO" id="GO:0030677">
    <property type="term" value="C:ribonuclease P complex"/>
    <property type="evidence" value="ECO:0007669"/>
    <property type="project" value="UniProtKB-UniRule"/>
</dbReference>
<feature type="binding site" evidence="8">
    <location>
        <position position="62"/>
    </location>
    <ligand>
        <name>Zn(2+)</name>
        <dbReference type="ChEBI" id="CHEBI:29105"/>
    </ligand>
</feature>
<reference evidence="10" key="1">
    <citation type="journal article" date="2022" name="Int. J. Syst. Evol. Microbiol.">
        <title>Nanobdella aerobiophila gen. nov., sp. nov., a thermoacidophilic, obligate ectosymbiotic archaeon, and proposal of Nanobdellaceae fam. nov., Nanobdellales ord. nov. and Nanobdellia class. nov.</title>
        <authorList>
            <person name="Kato S."/>
            <person name="Ogasawara A."/>
            <person name="Itoh T."/>
            <person name="Sakai H.D."/>
            <person name="Shimizu M."/>
            <person name="Yuki M."/>
            <person name="Kaneko M."/>
            <person name="Takashina T."/>
            <person name="Ohkuma M."/>
        </authorList>
    </citation>
    <scope>NUCLEOTIDE SEQUENCE [LARGE SCALE GENOMIC DNA]</scope>
    <source>
        <strain evidence="10">MJ1</strain>
    </source>
</reference>
<gene>
    <name evidence="8" type="primary">rnp4</name>
    <name evidence="9" type="ORF">MJ1_0666</name>
</gene>
<comment type="function">
    <text evidence="8">Part of ribonuclease P, a protein complex that generates mature tRNA molecules by cleaving their 5'-ends.</text>
</comment>
<dbReference type="GO" id="GO:0008270">
    <property type="term" value="F:zinc ion binding"/>
    <property type="evidence" value="ECO:0007669"/>
    <property type="project" value="UniProtKB-UniRule"/>
</dbReference>
<dbReference type="PANTHER" id="PTHR14742">
    <property type="entry name" value="RIBONUCLEASE P SUBUNIT P21"/>
    <property type="match status" value="1"/>
</dbReference>
<dbReference type="InterPro" id="IPR016432">
    <property type="entry name" value="RNP4"/>
</dbReference>
<comment type="catalytic activity">
    <reaction evidence="8">
        <text>Endonucleolytic cleavage of RNA, removing 5'-extranucleotides from tRNA precursor.</text>
        <dbReference type="EC" id="3.1.26.5"/>
    </reaction>
</comment>
<proteinExistence type="inferred from homology"/>
<sequence>MKQKKSKYIYDNIAIDRIRYLYKLSIENIDNIDLSRRYIFILWKIKNKARIRLPDDIRNKFCKRCYTPWIIGKTLRIRIRKGRIIYSCLYCGKVKRFIIRKNLKNI</sequence>
<protein>
    <recommendedName>
        <fullName evidence="8">Ribonuclease P protein component 4</fullName>
        <shortName evidence="8">RNase P component 4</shortName>
        <ecNumber evidence="8">3.1.26.5</ecNumber>
    </recommendedName>
    <alternativeName>
        <fullName evidence="8">Rpp21</fullName>
    </alternativeName>
</protein>
<dbReference type="RefSeq" id="WP_258393121.1">
    <property type="nucleotide sequence ID" value="NZ_AP019769.1"/>
</dbReference>
<dbReference type="HAMAP" id="MF_00757">
    <property type="entry name" value="RNase_P_4"/>
    <property type="match status" value="1"/>
</dbReference>
<comment type="subunit">
    <text evidence="8">Consists of a catalytic RNA component and at least 4-5 protein subunits.</text>
</comment>
<keyword evidence="7 8" id="KW-0862">Zinc</keyword>
<dbReference type="KEGG" id="naer:MJ1_0666"/>
<evidence type="ECO:0000313" key="10">
    <source>
        <dbReference type="Proteomes" id="UP001055553"/>
    </source>
</evidence>
<dbReference type="EMBL" id="AP019769">
    <property type="protein sequence ID" value="BBL45810.1"/>
    <property type="molecule type" value="Genomic_DNA"/>
</dbReference>
<dbReference type="GO" id="GO:0001682">
    <property type="term" value="P:tRNA 5'-leader removal"/>
    <property type="evidence" value="ECO:0007669"/>
    <property type="project" value="UniProtKB-UniRule"/>
</dbReference>
<evidence type="ECO:0000256" key="1">
    <source>
        <dbReference type="ARBA" id="ARBA00022490"/>
    </source>
</evidence>
<evidence type="ECO:0000256" key="8">
    <source>
        <dbReference type="HAMAP-Rule" id="MF_00757"/>
    </source>
</evidence>
<evidence type="ECO:0000313" key="9">
    <source>
        <dbReference type="EMBL" id="BBL45810.1"/>
    </source>
</evidence>
<evidence type="ECO:0000256" key="6">
    <source>
        <dbReference type="ARBA" id="ARBA00022801"/>
    </source>
</evidence>
<evidence type="ECO:0000256" key="4">
    <source>
        <dbReference type="ARBA" id="ARBA00022723"/>
    </source>
</evidence>
<dbReference type="GeneID" id="74568609"/>
<keyword evidence="6 8" id="KW-0378">Hydrolase</keyword>
<comment type="similarity">
    <text evidence="8">Belongs to the eukaryotic/archaeal RNase P protein component 4 family.</text>
</comment>
<dbReference type="InterPro" id="IPR007175">
    <property type="entry name" value="Rpr2/Snm1/Rpp21"/>
</dbReference>
<evidence type="ECO:0000256" key="5">
    <source>
        <dbReference type="ARBA" id="ARBA00022759"/>
    </source>
</evidence>
<feature type="binding site" evidence="8">
    <location>
        <position position="65"/>
    </location>
    <ligand>
        <name>Zn(2+)</name>
        <dbReference type="ChEBI" id="CHEBI:29105"/>
    </ligand>
</feature>
<dbReference type="AlphaFoldDB" id="A0A915SFK2"/>
<dbReference type="PIRSF" id="PIRSF004878">
    <property type="entry name" value="RNase_P_4"/>
    <property type="match status" value="1"/>
</dbReference>
<dbReference type="Gene3D" id="6.20.50.20">
    <property type="match status" value="1"/>
</dbReference>
<keyword evidence="1 8" id="KW-0963">Cytoplasm</keyword>
<keyword evidence="10" id="KW-1185">Reference proteome</keyword>
<dbReference type="EC" id="3.1.26.5" evidence="8"/>
<dbReference type="GO" id="GO:0004526">
    <property type="term" value="F:ribonuclease P activity"/>
    <property type="evidence" value="ECO:0007669"/>
    <property type="project" value="UniProtKB-UniRule"/>
</dbReference>
<dbReference type="Gene3D" id="1.20.5.420">
    <property type="entry name" value="Immunoglobulin FC, subunit C"/>
    <property type="match status" value="1"/>
</dbReference>